<dbReference type="STRING" id="1042163.BRLA_c031230"/>
<protein>
    <submittedName>
        <fullName evidence="1">Uncharacterized protein</fullName>
    </submittedName>
</protein>
<dbReference type="KEGG" id="blr:BRLA_c031230"/>
<keyword evidence="2" id="KW-1185">Reference proteome</keyword>
<organism evidence="1 2">
    <name type="scientific">Brevibacillus laterosporus LMG 15441</name>
    <dbReference type="NCBI Taxonomy" id="1042163"/>
    <lineage>
        <taxon>Bacteria</taxon>
        <taxon>Bacillati</taxon>
        <taxon>Bacillota</taxon>
        <taxon>Bacilli</taxon>
        <taxon>Bacillales</taxon>
        <taxon>Paenibacillaceae</taxon>
        <taxon>Brevibacillus</taxon>
    </lineage>
</organism>
<dbReference type="EMBL" id="CP007806">
    <property type="protein sequence ID" value="AIG27435.1"/>
    <property type="molecule type" value="Genomic_DNA"/>
</dbReference>
<reference evidence="1 2" key="1">
    <citation type="journal article" date="2011" name="J. Bacteriol.">
        <title>Genome sequence of Brevibacillus laterosporus LMG 15441, a pathogen of invertebrates.</title>
        <authorList>
            <person name="Djukic M."/>
            <person name="Poehlein A."/>
            <person name="Thurmer A."/>
            <person name="Daniel R."/>
        </authorList>
    </citation>
    <scope>NUCLEOTIDE SEQUENCE [LARGE SCALE GENOMIC DNA]</scope>
    <source>
        <strain evidence="1 2">LMG 15441</strain>
    </source>
</reference>
<dbReference type="RefSeq" id="WP_003337119.1">
    <property type="nucleotide sequence ID" value="NZ_CP007806.1"/>
</dbReference>
<dbReference type="InterPro" id="IPR036388">
    <property type="entry name" value="WH-like_DNA-bd_sf"/>
</dbReference>
<proteinExistence type="predicted"/>
<dbReference type="Proteomes" id="UP000005850">
    <property type="component" value="Chromosome"/>
</dbReference>
<gene>
    <name evidence="1" type="ORF">BRLA_c031230</name>
</gene>
<accession>A0A075RDF4</accession>
<evidence type="ECO:0000313" key="2">
    <source>
        <dbReference type="Proteomes" id="UP000005850"/>
    </source>
</evidence>
<name>A0A075RDF4_BRELA</name>
<sequence length="194" mass="22272">MDKLQRLREHVFIDDSGKTVRQFVDPDGVIIEQYKLVQQWVRESDQKQTSKEDEPRLGRNPEHIKLYRTNIQYILAKENLSKNARVTLLSCVAYLDWNNNIVVDSRTGEPLNGKEIAERTNLSKNIVSMGLRELQSKGIIYITGATKNSRQYVVNPSVAWKGNRVAKDIAQARHFNKHGLKLPVNIKYTQGSIL</sequence>
<dbReference type="Gene3D" id="1.10.10.10">
    <property type="entry name" value="Winged helix-like DNA-binding domain superfamily/Winged helix DNA-binding domain"/>
    <property type="match status" value="1"/>
</dbReference>
<dbReference type="InterPro" id="IPR036390">
    <property type="entry name" value="WH_DNA-bd_sf"/>
</dbReference>
<dbReference type="AlphaFoldDB" id="A0A075RDF4"/>
<dbReference type="SUPFAM" id="SSF46785">
    <property type="entry name" value="Winged helix' DNA-binding domain"/>
    <property type="match status" value="1"/>
</dbReference>
<evidence type="ECO:0000313" key="1">
    <source>
        <dbReference type="EMBL" id="AIG27435.1"/>
    </source>
</evidence>
<dbReference type="HOGENOM" id="CLU_1400144_0_0_9"/>